<gene>
    <name evidence="7" type="ORF">ATZ36_00520</name>
</gene>
<dbReference type="AlphaFoldDB" id="A0A1E5IKE9"/>
<evidence type="ECO:0000256" key="1">
    <source>
        <dbReference type="ARBA" id="ARBA00022722"/>
    </source>
</evidence>
<dbReference type="GO" id="GO:0009036">
    <property type="term" value="F:type II site-specific deoxyribonuclease activity"/>
    <property type="evidence" value="ECO:0007669"/>
    <property type="project" value="InterPro"/>
</dbReference>
<dbReference type="GO" id="GO:0003677">
    <property type="term" value="F:DNA binding"/>
    <property type="evidence" value="ECO:0007669"/>
    <property type="project" value="InterPro"/>
</dbReference>
<reference evidence="7 8" key="1">
    <citation type="submission" date="2015-11" db="EMBL/GenBank/DDBJ databases">
        <title>Evidence for parallel genomic evolution in an endosymbiosis of termite gut flagellates.</title>
        <authorList>
            <person name="Zheng H."/>
        </authorList>
    </citation>
    <scope>NUCLEOTIDE SEQUENCE [LARGE SCALE GENOMIC DNA]</scope>
    <source>
        <strain evidence="7 8">CET450</strain>
    </source>
</reference>
<dbReference type="Proteomes" id="UP000095237">
    <property type="component" value="Unassembled WGS sequence"/>
</dbReference>
<comment type="catalytic activity">
    <reaction evidence="5">
        <text>Endonucleolytic cleavage of DNA to give specific double-stranded fragments with terminal 5'-phosphates.</text>
        <dbReference type="EC" id="3.1.21.4"/>
    </reaction>
</comment>
<evidence type="ECO:0000256" key="5">
    <source>
        <dbReference type="ARBA" id="ARBA00093760"/>
    </source>
</evidence>
<keyword evidence="2" id="KW-0680">Restriction system</keyword>
<evidence type="ECO:0000256" key="4">
    <source>
        <dbReference type="ARBA" id="ARBA00022801"/>
    </source>
</evidence>
<dbReference type="EMBL" id="LNVX01000284">
    <property type="protein sequence ID" value="OEG70914.1"/>
    <property type="molecule type" value="Genomic_DNA"/>
</dbReference>
<sequence length="89" mass="10376">MSLNQTQKDKIEEILKERLRAKFKNYKPETSSMPFHTRLLGKDRMALFSFIHSLDTNFGTAVFEPVALELAKINFNITTKTDRRRNTGK</sequence>
<evidence type="ECO:0000256" key="2">
    <source>
        <dbReference type="ARBA" id="ARBA00022747"/>
    </source>
</evidence>
<evidence type="ECO:0000256" key="6">
    <source>
        <dbReference type="ARBA" id="ARBA00093790"/>
    </source>
</evidence>
<proteinExistence type="predicted"/>
<evidence type="ECO:0000313" key="7">
    <source>
        <dbReference type="EMBL" id="OEG70914.1"/>
    </source>
</evidence>
<protein>
    <recommendedName>
        <fullName evidence="6">type II site-specific deoxyribonuclease</fullName>
        <ecNumber evidence="6">3.1.21.4</ecNumber>
    </recommendedName>
</protein>
<dbReference type="InterPro" id="IPR019045">
    <property type="entry name" value="Restrct_endonuc_II_HinfI"/>
</dbReference>
<keyword evidence="1" id="KW-0540">Nuclease</keyword>
<comment type="caution">
    <text evidence="7">The sequence shown here is derived from an EMBL/GenBank/DDBJ whole genome shotgun (WGS) entry which is preliminary data.</text>
</comment>
<keyword evidence="4" id="KW-0378">Hydrolase</keyword>
<organism evidence="7 8">
    <name type="scientific">Endomicrobium trichonymphae</name>
    <dbReference type="NCBI Taxonomy" id="1408204"/>
    <lineage>
        <taxon>Bacteria</taxon>
        <taxon>Pseudomonadati</taxon>
        <taxon>Elusimicrobiota</taxon>
        <taxon>Endomicrobiia</taxon>
        <taxon>Endomicrobiales</taxon>
        <taxon>Endomicrobiaceae</taxon>
        <taxon>Candidatus Endomicrobiellum</taxon>
    </lineage>
</organism>
<dbReference type="Pfam" id="PF09520">
    <property type="entry name" value="RE_TdeIII"/>
    <property type="match status" value="1"/>
</dbReference>
<evidence type="ECO:0000256" key="3">
    <source>
        <dbReference type="ARBA" id="ARBA00022759"/>
    </source>
</evidence>
<keyword evidence="3" id="KW-0255">Endonuclease</keyword>
<dbReference type="GO" id="GO:0009307">
    <property type="term" value="P:DNA restriction-modification system"/>
    <property type="evidence" value="ECO:0007669"/>
    <property type="project" value="InterPro"/>
</dbReference>
<accession>A0A1E5IKE9</accession>
<evidence type="ECO:0000313" key="8">
    <source>
        <dbReference type="Proteomes" id="UP000095237"/>
    </source>
</evidence>
<dbReference type="EC" id="3.1.21.4" evidence="6"/>
<keyword evidence="8" id="KW-1185">Reference proteome</keyword>
<name>A0A1E5IKE9_ENDTX</name>